<gene>
    <name evidence="1" type="ORF">DPEC_G00140980</name>
</gene>
<sequence length="240" mass="25611">MESYSKAQTVEQPSLCPFPDLPGDTPEVRVKDGSKIRNLMRYALSRMEVKPTAMEGEGVHPSTEEGGIPTTVKGTPRRLAQENTVCRQIVFTGTGKGVSKTITCVEILKRRVKGLHQQTKLLFSKVLEVWDPLEPAAGLDSLNVNRNIPAIWVLLSKDPLDSSLPGYQAPGNFDALWAHAAKEDAGACGGQRHGGRKKRGGGGGGGGGGRVKGPGGPVRQTGRFREPGKGRGGGMFTEQE</sequence>
<reference evidence="1" key="1">
    <citation type="submission" date="2021-05" db="EMBL/GenBank/DDBJ databases">
        <authorList>
            <person name="Pan Q."/>
            <person name="Jouanno E."/>
            <person name="Zahm M."/>
            <person name="Klopp C."/>
            <person name="Cabau C."/>
            <person name="Louis A."/>
            <person name="Berthelot C."/>
            <person name="Parey E."/>
            <person name="Roest Crollius H."/>
            <person name="Montfort J."/>
            <person name="Robinson-Rechavi M."/>
            <person name="Bouchez O."/>
            <person name="Lampietro C."/>
            <person name="Lopez Roques C."/>
            <person name="Donnadieu C."/>
            <person name="Postlethwait J."/>
            <person name="Bobe J."/>
            <person name="Dillon D."/>
            <person name="Chandos A."/>
            <person name="von Hippel F."/>
            <person name="Guiguen Y."/>
        </authorList>
    </citation>
    <scope>NUCLEOTIDE SEQUENCE</scope>
    <source>
        <strain evidence="1">YG-Jan2019</strain>
    </source>
</reference>
<dbReference type="Proteomes" id="UP001157502">
    <property type="component" value="Chromosome 11"/>
</dbReference>
<keyword evidence="2" id="KW-1185">Reference proteome</keyword>
<evidence type="ECO:0000313" key="1">
    <source>
        <dbReference type="EMBL" id="KAJ8004889.1"/>
    </source>
</evidence>
<comment type="caution">
    <text evidence="1">The sequence shown here is derived from an EMBL/GenBank/DDBJ whole genome shotgun (WGS) entry which is preliminary data.</text>
</comment>
<proteinExistence type="predicted"/>
<name>A0ACC2GMC1_DALPE</name>
<protein>
    <submittedName>
        <fullName evidence="1">Uncharacterized protein</fullName>
    </submittedName>
</protein>
<evidence type="ECO:0000313" key="2">
    <source>
        <dbReference type="Proteomes" id="UP001157502"/>
    </source>
</evidence>
<accession>A0ACC2GMC1</accession>
<organism evidence="1 2">
    <name type="scientific">Dallia pectoralis</name>
    <name type="common">Alaska blackfish</name>
    <dbReference type="NCBI Taxonomy" id="75939"/>
    <lineage>
        <taxon>Eukaryota</taxon>
        <taxon>Metazoa</taxon>
        <taxon>Chordata</taxon>
        <taxon>Craniata</taxon>
        <taxon>Vertebrata</taxon>
        <taxon>Euteleostomi</taxon>
        <taxon>Actinopterygii</taxon>
        <taxon>Neopterygii</taxon>
        <taxon>Teleostei</taxon>
        <taxon>Protacanthopterygii</taxon>
        <taxon>Esociformes</taxon>
        <taxon>Umbridae</taxon>
        <taxon>Dallia</taxon>
    </lineage>
</organism>
<dbReference type="EMBL" id="CM055738">
    <property type="protein sequence ID" value="KAJ8004889.1"/>
    <property type="molecule type" value="Genomic_DNA"/>
</dbReference>